<protein>
    <submittedName>
        <fullName evidence="1">Uncharacterized protein</fullName>
    </submittedName>
</protein>
<evidence type="ECO:0000313" key="1">
    <source>
        <dbReference type="EMBL" id="CDW32058.1"/>
    </source>
</evidence>
<accession>A0A0K2U1D9</accession>
<organism evidence="1">
    <name type="scientific">Lepeophtheirus salmonis</name>
    <name type="common">Salmon louse</name>
    <name type="synonym">Caligus salmonis</name>
    <dbReference type="NCBI Taxonomy" id="72036"/>
    <lineage>
        <taxon>Eukaryota</taxon>
        <taxon>Metazoa</taxon>
        <taxon>Ecdysozoa</taxon>
        <taxon>Arthropoda</taxon>
        <taxon>Crustacea</taxon>
        <taxon>Multicrustacea</taxon>
        <taxon>Hexanauplia</taxon>
        <taxon>Copepoda</taxon>
        <taxon>Siphonostomatoida</taxon>
        <taxon>Caligidae</taxon>
        <taxon>Lepeophtheirus</taxon>
    </lineage>
</organism>
<name>A0A0K2U1D9_LEPSM</name>
<reference evidence="1" key="1">
    <citation type="submission" date="2014-05" db="EMBL/GenBank/DDBJ databases">
        <authorList>
            <person name="Chronopoulou M."/>
        </authorList>
    </citation>
    <scope>NUCLEOTIDE SEQUENCE</scope>
    <source>
        <tissue evidence="1">Whole organism</tissue>
    </source>
</reference>
<sequence>MVQNGFMINVQLLGDATNANIPFYMYIFHHFIHIFDNRSVSGGNIIQLHENFLGRFRRLFSFRVVKMLNMANFPTLRPPYSTLDNS</sequence>
<dbReference type="AlphaFoldDB" id="A0A0K2U1D9"/>
<proteinExistence type="predicted"/>
<dbReference type="EMBL" id="HACA01014697">
    <property type="protein sequence ID" value="CDW32058.1"/>
    <property type="molecule type" value="Transcribed_RNA"/>
</dbReference>